<dbReference type="Proteomes" id="UP000599523">
    <property type="component" value="Unassembled WGS sequence"/>
</dbReference>
<dbReference type="InterPro" id="IPR009003">
    <property type="entry name" value="Peptidase_S1_PA"/>
</dbReference>
<evidence type="ECO:0000259" key="5">
    <source>
        <dbReference type="PROSITE" id="PS50106"/>
    </source>
</evidence>
<dbReference type="Pfam" id="PF13180">
    <property type="entry name" value="PDZ_2"/>
    <property type="match status" value="1"/>
</dbReference>
<feature type="domain" description="PDZ" evidence="5">
    <location>
        <begin position="277"/>
        <end position="368"/>
    </location>
</feature>
<dbReference type="PRINTS" id="PR00834">
    <property type="entry name" value="PROTEASES2C"/>
</dbReference>
<sequence length="386" mass="40748">MRRLWLIFAQTVTLAVAVLFVLSALAPEWLNSRPVGPGTLTIVQSPPIRSDAERVVPPGSYSVAAGRSMPAVVHILTSRNASSARNPLADDPFYRHFFGDRDPPRQSPTGQGSGVIVSKEGYILTNNHVVETADGIEVSLNDGRRFPAELIGRDPETDLAVLRIADAGDLPAIAFSAPDSLEVGDVVLAIGNPFGVGQTVTMGIVSALGRTRLGISTFENYIQTDAAINPGNSGGALVDASGDLVGINTAIYSRSGGSLGIGFAIPVSLARDVLQQIVANGEVTRGWVGVEIRELVRDLDAPAGGQMTSGAMIAGVLRGSPAERAGLRPGDILVAMDDQDVRGAREMLEMVAARTPGDTSRFRVRRNASELELDVRIGRRPTQSGR</sequence>
<gene>
    <name evidence="6" type="ORF">GPA21_06360</name>
</gene>
<dbReference type="InterPro" id="IPR001478">
    <property type="entry name" value="PDZ"/>
</dbReference>
<organism evidence="6 7">
    <name type="scientific">Azoarcus taiwanensis</name>
    <dbReference type="NCBI Taxonomy" id="666964"/>
    <lineage>
        <taxon>Bacteria</taxon>
        <taxon>Pseudomonadati</taxon>
        <taxon>Pseudomonadota</taxon>
        <taxon>Betaproteobacteria</taxon>
        <taxon>Rhodocyclales</taxon>
        <taxon>Zoogloeaceae</taxon>
        <taxon>Azoarcus</taxon>
    </lineage>
</organism>
<keyword evidence="3" id="KW-0378">Hydrolase</keyword>
<dbReference type="GO" id="GO:0004252">
    <property type="term" value="F:serine-type endopeptidase activity"/>
    <property type="evidence" value="ECO:0007669"/>
    <property type="project" value="InterPro"/>
</dbReference>
<dbReference type="EMBL" id="WTVM01000027">
    <property type="protein sequence ID" value="NMG02591.1"/>
    <property type="molecule type" value="Genomic_DNA"/>
</dbReference>
<dbReference type="PANTHER" id="PTHR43343:SF3">
    <property type="entry name" value="PROTEASE DO-LIKE 8, CHLOROPLASTIC"/>
    <property type="match status" value="1"/>
</dbReference>
<keyword evidence="7" id="KW-1185">Reference proteome</keyword>
<evidence type="ECO:0000256" key="2">
    <source>
        <dbReference type="ARBA" id="ARBA00022670"/>
    </source>
</evidence>
<comment type="similarity">
    <text evidence="1">Belongs to the peptidase S1C family.</text>
</comment>
<dbReference type="Gene3D" id="2.40.10.120">
    <property type="match status" value="1"/>
</dbReference>
<dbReference type="GO" id="GO:0006508">
    <property type="term" value="P:proteolysis"/>
    <property type="evidence" value="ECO:0007669"/>
    <property type="project" value="UniProtKB-KW"/>
</dbReference>
<protein>
    <submittedName>
        <fullName evidence="6">Trypsin-like serine protease</fullName>
    </submittedName>
</protein>
<reference evidence="6" key="1">
    <citation type="submission" date="2019-12" db="EMBL/GenBank/DDBJ databases">
        <title>Comparative genomics gives insights into the taxonomy of the Azoarcus-Aromatoleum group and reveals separate origins of nif in the plant-associated Azoarcus and non-plant-associated Aromatoleum sub-groups.</title>
        <authorList>
            <person name="Lafos M."/>
            <person name="Maluk M."/>
            <person name="Batista M."/>
            <person name="Junghare M."/>
            <person name="Carmona M."/>
            <person name="Faoro H."/>
            <person name="Cruz L.M."/>
            <person name="Battistoni F."/>
            <person name="De Souza E."/>
            <person name="Pedrosa F."/>
            <person name="Chen W.-M."/>
            <person name="Poole P.S."/>
            <person name="Dixon R.A."/>
            <person name="James E.K."/>
        </authorList>
    </citation>
    <scope>NUCLEOTIDE SEQUENCE</scope>
    <source>
        <strain evidence="6">NSC3</strain>
    </source>
</reference>
<dbReference type="PANTHER" id="PTHR43343">
    <property type="entry name" value="PEPTIDASE S12"/>
    <property type="match status" value="1"/>
</dbReference>
<evidence type="ECO:0000256" key="1">
    <source>
        <dbReference type="ARBA" id="ARBA00010541"/>
    </source>
</evidence>
<dbReference type="RefSeq" id="WP_168987375.1">
    <property type="nucleotide sequence ID" value="NZ_CAWPHM010000199.1"/>
</dbReference>
<keyword evidence="4" id="KW-0720">Serine protease</keyword>
<dbReference type="PROSITE" id="PS50106">
    <property type="entry name" value="PDZ"/>
    <property type="match status" value="1"/>
</dbReference>
<evidence type="ECO:0000256" key="4">
    <source>
        <dbReference type="ARBA" id="ARBA00022825"/>
    </source>
</evidence>
<proteinExistence type="inferred from homology"/>
<dbReference type="SUPFAM" id="SSF50156">
    <property type="entry name" value="PDZ domain-like"/>
    <property type="match status" value="1"/>
</dbReference>
<evidence type="ECO:0000313" key="6">
    <source>
        <dbReference type="EMBL" id="NMG02591.1"/>
    </source>
</evidence>
<dbReference type="FunFam" id="2.40.10.10:FF:000001">
    <property type="entry name" value="Periplasmic serine protease DegS"/>
    <property type="match status" value="1"/>
</dbReference>
<dbReference type="AlphaFoldDB" id="A0A972F6Q3"/>
<dbReference type="InterPro" id="IPR001940">
    <property type="entry name" value="Peptidase_S1C"/>
</dbReference>
<accession>A0A972F6Q3</accession>
<dbReference type="Pfam" id="PF13365">
    <property type="entry name" value="Trypsin_2"/>
    <property type="match status" value="1"/>
</dbReference>
<dbReference type="InterPro" id="IPR051201">
    <property type="entry name" value="Chloro_Bact_Ser_Proteases"/>
</dbReference>
<dbReference type="Gene3D" id="2.30.42.10">
    <property type="match status" value="1"/>
</dbReference>
<evidence type="ECO:0000256" key="3">
    <source>
        <dbReference type="ARBA" id="ARBA00022801"/>
    </source>
</evidence>
<comment type="caution">
    <text evidence="6">The sequence shown here is derived from an EMBL/GenBank/DDBJ whole genome shotgun (WGS) entry which is preliminary data.</text>
</comment>
<dbReference type="SMART" id="SM00228">
    <property type="entry name" value="PDZ"/>
    <property type="match status" value="1"/>
</dbReference>
<dbReference type="InterPro" id="IPR036034">
    <property type="entry name" value="PDZ_sf"/>
</dbReference>
<keyword evidence="2 6" id="KW-0645">Protease</keyword>
<name>A0A972F6Q3_9RHOO</name>
<evidence type="ECO:0000313" key="7">
    <source>
        <dbReference type="Proteomes" id="UP000599523"/>
    </source>
</evidence>
<dbReference type="SUPFAM" id="SSF50494">
    <property type="entry name" value="Trypsin-like serine proteases"/>
    <property type="match status" value="1"/>
</dbReference>